<evidence type="ECO:0000313" key="12">
    <source>
        <dbReference type="EMBL" id="SFW36304.1"/>
    </source>
</evidence>
<evidence type="ECO:0000256" key="4">
    <source>
        <dbReference type="ARBA" id="ARBA00022692"/>
    </source>
</evidence>
<dbReference type="Pfam" id="PF00005">
    <property type="entry name" value="ABC_tran"/>
    <property type="match status" value="1"/>
</dbReference>
<feature type="domain" description="ABC transporter" evidence="10">
    <location>
        <begin position="341"/>
        <end position="579"/>
    </location>
</feature>
<feature type="transmembrane region" description="Helical" evidence="9">
    <location>
        <begin position="254"/>
        <end position="275"/>
    </location>
</feature>
<dbReference type="PANTHER" id="PTHR24221:SF590">
    <property type="entry name" value="COMPONENT LINKED WITH THE ASSEMBLY OF CYTOCHROME' TRANSPORT TRANSMEMBRANE ATP-BINDING PROTEIN ABC TRANSPORTER CYDD-RELATED"/>
    <property type="match status" value="1"/>
</dbReference>
<dbReference type="Proteomes" id="UP000182680">
    <property type="component" value="Unassembled WGS sequence"/>
</dbReference>
<reference evidence="13" key="1">
    <citation type="submission" date="2016-11" db="EMBL/GenBank/DDBJ databases">
        <authorList>
            <person name="Jaros S."/>
            <person name="Januszkiewicz K."/>
            <person name="Wedrychowicz H."/>
        </authorList>
    </citation>
    <scope>NUCLEOTIDE SEQUENCE [LARGE SCALE GENOMIC DNA]</scope>
    <source>
        <strain evidence="13">DSM 7057</strain>
    </source>
</reference>
<evidence type="ECO:0000256" key="8">
    <source>
        <dbReference type="ARBA" id="ARBA00023136"/>
    </source>
</evidence>
<keyword evidence="6 12" id="KW-0067">ATP-binding</keyword>
<dbReference type="InterPro" id="IPR027417">
    <property type="entry name" value="P-loop_NTPase"/>
</dbReference>
<evidence type="ECO:0000256" key="6">
    <source>
        <dbReference type="ARBA" id="ARBA00022840"/>
    </source>
</evidence>
<dbReference type="FunFam" id="3.40.50.300:FF:000221">
    <property type="entry name" value="Multidrug ABC transporter ATP-binding protein"/>
    <property type="match status" value="1"/>
</dbReference>
<dbReference type="Gene3D" id="3.40.50.300">
    <property type="entry name" value="P-loop containing nucleotide triphosphate hydrolases"/>
    <property type="match status" value="1"/>
</dbReference>
<name>A0AA94HS00_DESDE</name>
<dbReference type="PROSITE" id="PS00211">
    <property type="entry name" value="ABC_TRANSPORTER_1"/>
    <property type="match status" value="1"/>
</dbReference>
<accession>A0AA94HS00</accession>
<keyword evidence="2" id="KW-0813">Transport</keyword>
<feature type="domain" description="ABC transmembrane type-1" evidence="11">
    <location>
        <begin position="29"/>
        <end position="308"/>
    </location>
</feature>
<feature type="transmembrane region" description="Helical" evidence="9">
    <location>
        <begin position="143"/>
        <end position="163"/>
    </location>
</feature>
<evidence type="ECO:0000256" key="5">
    <source>
        <dbReference type="ARBA" id="ARBA00022741"/>
    </source>
</evidence>
<dbReference type="PROSITE" id="PS50893">
    <property type="entry name" value="ABC_TRANSPORTER_2"/>
    <property type="match status" value="1"/>
</dbReference>
<feature type="transmembrane region" description="Helical" evidence="9">
    <location>
        <begin position="31"/>
        <end position="52"/>
    </location>
</feature>
<proteinExistence type="predicted"/>
<dbReference type="InterPro" id="IPR011527">
    <property type="entry name" value="ABC1_TM_dom"/>
</dbReference>
<dbReference type="GO" id="GO:0016887">
    <property type="term" value="F:ATP hydrolysis activity"/>
    <property type="evidence" value="ECO:0007669"/>
    <property type="project" value="InterPro"/>
</dbReference>
<dbReference type="SUPFAM" id="SSF52540">
    <property type="entry name" value="P-loop containing nucleoside triphosphate hydrolases"/>
    <property type="match status" value="1"/>
</dbReference>
<evidence type="ECO:0000256" key="2">
    <source>
        <dbReference type="ARBA" id="ARBA00022448"/>
    </source>
</evidence>
<keyword evidence="3" id="KW-1003">Cell membrane</keyword>
<dbReference type="GO" id="GO:0005886">
    <property type="term" value="C:plasma membrane"/>
    <property type="evidence" value="ECO:0007669"/>
    <property type="project" value="UniProtKB-SubCell"/>
</dbReference>
<dbReference type="GO" id="GO:0140359">
    <property type="term" value="F:ABC-type transporter activity"/>
    <property type="evidence" value="ECO:0007669"/>
    <property type="project" value="InterPro"/>
</dbReference>
<evidence type="ECO:0000313" key="13">
    <source>
        <dbReference type="Proteomes" id="UP000182680"/>
    </source>
</evidence>
<evidence type="ECO:0000259" key="10">
    <source>
        <dbReference type="PROSITE" id="PS50893"/>
    </source>
</evidence>
<gene>
    <name evidence="12" type="ORF">SAMN02910291_01007</name>
</gene>
<sequence>MMSTAPEKMQSPLTVYWQAAMPEWGKISVTLLLVCFAALLEIVPFILIWHMAGEAMSDTPQVNTILWLTGGIFGAVVLRFLAQGGVTILGHLAGFRSECRLRSQLVERIKSVVPVAVEGKNSHLSRAVMDEVGRLNGILAHTIPDAVAGLFLSLVCVALLFWIDWRLALASLVMLALGVWAQGRIARSSPELFVRWVQADGRASSALLSYVRGLPTLRAFNRQADSLEEVTDSIFAIGRLAGDVTRVCAMPYSLFGLAMTTPLLVVLPFALLFYALGSLTASDLLFATAVSGVMLLPLTKVMMSLSALRIFQAGAAQIQAVQNLPVFDEPASPQSVAGAEIIFENVSYRVKSGSGDDVTILQDVSFTLPQGRITTVTGPSGSGKTTLARLLARLDDVSAGRVLIGGQDIRSIPPQLFQRLISIVFQDAFLFHGTIRENILLARPDATEDELLQAVEAAGCTEMLTVLPLGLDTPVGDKGFGLSGGEQQRIAIARAFLKNAPILILDEATAHLDPIAAKDVSRSLNRLMAGRTVFAISHRLHEIENADSTLLIVGGSLEEKGTHEELLARSAIYQNLWSLQRRSNSWRLGRERVRGEV</sequence>
<dbReference type="InterPro" id="IPR036640">
    <property type="entry name" value="ABC1_TM_sf"/>
</dbReference>
<feature type="transmembrane region" description="Helical" evidence="9">
    <location>
        <begin position="64"/>
        <end position="82"/>
    </location>
</feature>
<evidence type="ECO:0000256" key="3">
    <source>
        <dbReference type="ARBA" id="ARBA00022475"/>
    </source>
</evidence>
<evidence type="ECO:0000256" key="9">
    <source>
        <dbReference type="SAM" id="Phobius"/>
    </source>
</evidence>
<dbReference type="EMBL" id="FPIW01000012">
    <property type="protein sequence ID" value="SFW36304.1"/>
    <property type="molecule type" value="Genomic_DNA"/>
</dbReference>
<organism evidence="12 13">
    <name type="scientific">Desulfovibrio desulfuricans</name>
    <dbReference type="NCBI Taxonomy" id="876"/>
    <lineage>
        <taxon>Bacteria</taxon>
        <taxon>Pseudomonadati</taxon>
        <taxon>Thermodesulfobacteriota</taxon>
        <taxon>Desulfovibrionia</taxon>
        <taxon>Desulfovibrionales</taxon>
        <taxon>Desulfovibrionaceae</taxon>
        <taxon>Desulfovibrio</taxon>
    </lineage>
</organism>
<dbReference type="AlphaFoldDB" id="A0AA94HS00"/>
<dbReference type="InterPro" id="IPR003593">
    <property type="entry name" value="AAA+_ATPase"/>
</dbReference>
<feature type="transmembrane region" description="Helical" evidence="9">
    <location>
        <begin position="281"/>
        <end position="299"/>
    </location>
</feature>
<evidence type="ECO:0000256" key="1">
    <source>
        <dbReference type="ARBA" id="ARBA00004651"/>
    </source>
</evidence>
<keyword evidence="5" id="KW-0547">Nucleotide-binding</keyword>
<dbReference type="Gene3D" id="1.20.1560.10">
    <property type="entry name" value="ABC transporter type 1, transmembrane domain"/>
    <property type="match status" value="1"/>
</dbReference>
<dbReference type="SMART" id="SM00382">
    <property type="entry name" value="AAA"/>
    <property type="match status" value="1"/>
</dbReference>
<dbReference type="InterPro" id="IPR003439">
    <property type="entry name" value="ABC_transporter-like_ATP-bd"/>
</dbReference>
<evidence type="ECO:0000256" key="7">
    <source>
        <dbReference type="ARBA" id="ARBA00022989"/>
    </source>
</evidence>
<dbReference type="InterPro" id="IPR039421">
    <property type="entry name" value="Type_1_exporter"/>
</dbReference>
<dbReference type="PROSITE" id="PS50929">
    <property type="entry name" value="ABC_TM1F"/>
    <property type="match status" value="1"/>
</dbReference>
<evidence type="ECO:0000259" key="11">
    <source>
        <dbReference type="PROSITE" id="PS50929"/>
    </source>
</evidence>
<comment type="caution">
    <text evidence="12">The sequence shown here is derived from an EMBL/GenBank/DDBJ whole genome shotgun (WGS) entry which is preliminary data.</text>
</comment>
<dbReference type="PANTHER" id="PTHR24221">
    <property type="entry name" value="ATP-BINDING CASSETTE SUB-FAMILY B"/>
    <property type="match status" value="1"/>
</dbReference>
<dbReference type="InterPro" id="IPR017871">
    <property type="entry name" value="ABC_transporter-like_CS"/>
</dbReference>
<keyword evidence="7 9" id="KW-1133">Transmembrane helix</keyword>
<protein>
    <submittedName>
        <fullName evidence="12">ATP-binding cassette, subfamily B</fullName>
    </submittedName>
</protein>
<keyword evidence="8 9" id="KW-0472">Membrane</keyword>
<feature type="transmembrane region" description="Helical" evidence="9">
    <location>
        <begin position="169"/>
        <end position="186"/>
    </location>
</feature>
<dbReference type="Pfam" id="PF00664">
    <property type="entry name" value="ABC_membrane"/>
    <property type="match status" value="1"/>
</dbReference>
<dbReference type="SUPFAM" id="SSF90123">
    <property type="entry name" value="ABC transporter transmembrane region"/>
    <property type="match status" value="1"/>
</dbReference>
<comment type="subcellular location">
    <subcellularLocation>
        <location evidence="1">Cell membrane</location>
        <topology evidence="1">Multi-pass membrane protein</topology>
    </subcellularLocation>
</comment>
<keyword evidence="4 9" id="KW-0812">Transmembrane</keyword>
<dbReference type="GO" id="GO:0005524">
    <property type="term" value="F:ATP binding"/>
    <property type="evidence" value="ECO:0007669"/>
    <property type="project" value="UniProtKB-KW"/>
</dbReference>